<organism evidence="16">
    <name type="scientific">candidate division TA06 bacterium ADurb.Bin417</name>
    <dbReference type="NCBI Taxonomy" id="1852828"/>
    <lineage>
        <taxon>Bacteria</taxon>
        <taxon>Bacteria division TA06</taxon>
    </lineage>
</organism>
<comment type="catalytic activity">
    <reaction evidence="13">
        <text>DNA(n) + a 2'-deoxyribonucleoside 5'-triphosphate = DNA(n+1) + diphosphate</text>
        <dbReference type="Rhea" id="RHEA:22508"/>
        <dbReference type="Rhea" id="RHEA-COMP:17339"/>
        <dbReference type="Rhea" id="RHEA-COMP:17340"/>
        <dbReference type="ChEBI" id="CHEBI:33019"/>
        <dbReference type="ChEBI" id="CHEBI:61560"/>
        <dbReference type="ChEBI" id="CHEBI:173112"/>
        <dbReference type="EC" id="2.7.7.7"/>
    </reaction>
</comment>
<dbReference type="Pfam" id="PF02739">
    <property type="entry name" value="5_3_exonuc_N"/>
    <property type="match status" value="1"/>
</dbReference>
<dbReference type="InterPro" id="IPR008918">
    <property type="entry name" value="HhH2"/>
</dbReference>
<evidence type="ECO:0000256" key="9">
    <source>
        <dbReference type="ARBA" id="ARBA00022839"/>
    </source>
</evidence>
<comment type="caution">
    <text evidence="16">The sequence shown here is derived from an EMBL/GenBank/DDBJ whole genome shotgun (WGS) entry which is preliminary data.</text>
</comment>
<keyword evidence="6" id="KW-0540">Nuclease</keyword>
<dbReference type="InterPro" id="IPR002298">
    <property type="entry name" value="DNA_polymerase_A"/>
</dbReference>
<dbReference type="InterPro" id="IPR029060">
    <property type="entry name" value="PIN-like_dom_sf"/>
</dbReference>
<evidence type="ECO:0000256" key="7">
    <source>
        <dbReference type="ARBA" id="ARBA00022763"/>
    </source>
</evidence>
<evidence type="ECO:0000259" key="14">
    <source>
        <dbReference type="SMART" id="SM00475"/>
    </source>
</evidence>
<dbReference type="SMART" id="SM00482">
    <property type="entry name" value="POLAc"/>
    <property type="match status" value="1"/>
</dbReference>
<dbReference type="GO" id="GO:0006302">
    <property type="term" value="P:double-strand break repair"/>
    <property type="evidence" value="ECO:0007669"/>
    <property type="project" value="TreeGrafter"/>
</dbReference>
<dbReference type="Gene3D" id="1.10.150.20">
    <property type="entry name" value="5' to 3' exonuclease, C-terminal subdomain"/>
    <property type="match status" value="2"/>
</dbReference>
<keyword evidence="3 16" id="KW-0808">Transferase</keyword>
<dbReference type="EC" id="2.7.7.7" evidence="2"/>
<dbReference type="InterPro" id="IPR020045">
    <property type="entry name" value="DNA_polI_H3TH"/>
</dbReference>
<keyword evidence="7" id="KW-0227">DNA damage</keyword>
<dbReference type="CDD" id="cd09898">
    <property type="entry name" value="H3TH_53EXO"/>
    <property type="match status" value="1"/>
</dbReference>
<dbReference type="PRINTS" id="PR00868">
    <property type="entry name" value="DNAPOLI"/>
</dbReference>
<dbReference type="AlphaFoldDB" id="A0A1V5ML32"/>
<evidence type="ECO:0000256" key="12">
    <source>
        <dbReference type="ARBA" id="ARBA00023204"/>
    </source>
</evidence>
<keyword evidence="10" id="KW-0239">DNA-directed DNA polymerase</keyword>
<dbReference type="Proteomes" id="UP000485484">
    <property type="component" value="Unassembled WGS sequence"/>
</dbReference>
<dbReference type="InterPro" id="IPR036397">
    <property type="entry name" value="RNaseH_sf"/>
</dbReference>
<accession>A0A1V5ML32</accession>
<evidence type="ECO:0000256" key="5">
    <source>
        <dbReference type="ARBA" id="ARBA00022705"/>
    </source>
</evidence>
<dbReference type="FunFam" id="3.40.50.1010:FF:000001">
    <property type="entry name" value="DNA polymerase I"/>
    <property type="match status" value="1"/>
</dbReference>
<dbReference type="SMART" id="SM00475">
    <property type="entry name" value="53EXOc"/>
    <property type="match status" value="1"/>
</dbReference>
<evidence type="ECO:0000313" key="16">
    <source>
        <dbReference type="EMBL" id="OPZ93934.1"/>
    </source>
</evidence>
<keyword evidence="5" id="KW-0235">DNA replication</keyword>
<evidence type="ECO:0000259" key="15">
    <source>
        <dbReference type="SMART" id="SM00482"/>
    </source>
</evidence>
<dbReference type="CDD" id="cd09859">
    <property type="entry name" value="PIN_53EXO"/>
    <property type="match status" value="1"/>
</dbReference>
<dbReference type="PANTHER" id="PTHR10133">
    <property type="entry name" value="DNA POLYMERASE I"/>
    <property type="match status" value="1"/>
</dbReference>
<evidence type="ECO:0000256" key="11">
    <source>
        <dbReference type="ARBA" id="ARBA00023125"/>
    </source>
</evidence>
<feature type="domain" description="5'-3' exonuclease" evidence="14">
    <location>
        <begin position="9"/>
        <end position="268"/>
    </location>
</feature>
<proteinExistence type="inferred from homology"/>
<dbReference type="SMART" id="SM00279">
    <property type="entry name" value="HhH2"/>
    <property type="match status" value="1"/>
</dbReference>
<dbReference type="GO" id="GO:0006261">
    <property type="term" value="P:DNA-templated DNA replication"/>
    <property type="evidence" value="ECO:0007669"/>
    <property type="project" value="InterPro"/>
</dbReference>
<dbReference type="GO" id="GO:0008409">
    <property type="term" value="F:5'-3' exonuclease activity"/>
    <property type="evidence" value="ECO:0007669"/>
    <property type="project" value="InterPro"/>
</dbReference>
<dbReference type="InterPro" id="IPR043502">
    <property type="entry name" value="DNA/RNA_pol_sf"/>
</dbReference>
<gene>
    <name evidence="16" type="primary">polA</name>
    <name evidence="16" type="ORF">BWY73_00032</name>
</gene>
<protein>
    <recommendedName>
        <fullName evidence="2">DNA-directed DNA polymerase</fullName>
        <ecNumber evidence="2">2.7.7.7</ecNumber>
    </recommendedName>
</protein>
<dbReference type="Pfam" id="PF00476">
    <property type="entry name" value="DNA_pol_A"/>
    <property type="match status" value="1"/>
</dbReference>
<evidence type="ECO:0000256" key="1">
    <source>
        <dbReference type="ARBA" id="ARBA00007705"/>
    </source>
</evidence>
<dbReference type="InterPro" id="IPR020046">
    <property type="entry name" value="5-3_exonucl_a-hlix_arch_N"/>
</dbReference>
<dbReference type="PROSITE" id="PS00447">
    <property type="entry name" value="DNA_POLYMERASE_A"/>
    <property type="match status" value="1"/>
</dbReference>
<sequence>MDYMEPSRQKLFLIDGNAVAYRAFFAIRDLSTSYGQPTNAVYGFLNILQKLIRETGPDYLACVFDAPGETFRHRLFAEYKVNRPGMPENLVSQLPLIKEALAAYRIPTLEEPGLEADDILRRLAIQAAGAGLEVFLVTGDKDLLQLVNDRIKVYHPQSGEILDRDRVAERFEGLTPEKIPELMALAGDSADNIPGVKGIGEKTALPLVRRFGSVENLYANLDQVASPALRRKLEAGREMAFLSRRLTELKPEPGEAAEPLDLAGLARREPDQPKLAEIFQRLEFKKMLREVSADGETGPDELLFLEAAGAEDKGALDLAAETAYRPRRTTGFEALLGDPAAFRADLADPKIFKAGTDLKAKRHRLTEAGLNLEGPLFDFGLAAALCEEPAPAGSSAEVCRHFGGRLKELGLARLFHEVEMPLLPVLAAMEREGIYLDAGYLQELGRHFRETLASLESEIFRQAGAAFNLNSPQQLAGVLFETLKLPPARKTRTGFSTDNAVLTALLPLHPVISLIINHRQLAKLNSTYVETLPGLVDPRDGRLHTTFNQVGAVTGRLSSERPNLQNIPTESAEGVSIRRAFRRQNPGDRLYAFDYSQVELRLLAHFSGDPGLLAAFQAGRDIHQETAAVIFNKEPGAPVTAAERRTAKVVNFGILYGMSAFGLSQQLSIAPEVAQEFIDAYFKRHTGVRDWIGRTLAGARETGLVTSLLGRRRSVPEINSRRTAQRGLAERTAINTPLQGTAADLVKLAMVRVSRDLAGRGLRSRMILQIHDELLFEGPESEASELADLVRRDMETVLELAVPLQVTAAAGETWADLEPI</sequence>
<dbReference type="SUPFAM" id="SSF56672">
    <property type="entry name" value="DNA/RNA polymerases"/>
    <property type="match status" value="1"/>
</dbReference>
<evidence type="ECO:0000256" key="6">
    <source>
        <dbReference type="ARBA" id="ARBA00022722"/>
    </source>
</evidence>
<evidence type="ECO:0000256" key="13">
    <source>
        <dbReference type="ARBA" id="ARBA00049244"/>
    </source>
</evidence>
<dbReference type="InterPro" id="IPR036279">
    <property type="entry name" value="5-3_exonuclease_C_sf"/>
</dbReference>
<dbReference type="InterPro" id="IPR019760">
    <property type="entry name" value="DNA-dir_DNA_pol_A_CS"/>
</dbReference>
<dbReference type="CDD" id="cd08637">
    <property type="entry name" value="DNA_pol_A_pol_I_C"/>
    <property type="match status" value="1"/>
</dbReference>
<keyword evidence="4 16" id="KW-0548">Nucleotidyltransferase</keyword>
<comment type="similarity">
    <text evidence="1">Belongs to the DNA polymerase type-A family.</text>
</comment>
<dbReference type="GO" id="GO:0003887">
    <property type="term" value="F:DNA-directed DNA polymerase activity"/>
    <property type="evidence" value="ECO:0007669"/>
    <property type="project" value="UniProtKB-KW"/>
</dbReference>
<dbReference type="InterPro" id="IPR002421">
    <property type="entry name" value="5-3_exonuclease"/>
</dbReference>
<keyword evidence="9" id="KW-0269">Exonuclease</keyword>
<reference evidence="16" key="1">
    <citation type="submission" date="2017-02" db="EMBL/GenBank/DDBJ databases">
        <title>Delving into the versatile metabolic prowess of the omnipresent phylum Bacteroidetes.</title>
        <authorList>
            <person name="Nobu M.K."/>
            <person name="Mei R."/>
            <person name="Narihiro T."/>
            <person name="Kuroda K."/>
            <person name="Liu W.-T."/>
        </authorList>
    </citation>
    <scope>NUCLEOTIDE SEQUENCE</scope>
    <source>
        <strain evidence="16">ADurb.Bin417</strain>
    </source>
</reference>
<keyword evidence="11" id="KW-0238">DNA-binding</keyword>
<dbReference type="InterPro" id="IPR001098">
    <property type="entry name" value="DNA-dir_DNA_pol_A_palm_dom"/>
</dbReference>
<dbReference type="Gene3D" id="3.30.70.370">
    <property type="match status" value="1"/>
</dbReference>
<dbReference type="FunFam" id="1.20.1060.10:FF:000001">
    <property type="entry name" value="DNA polymerase I"/>
    <property type="match status" value="1"/>
</dbReference>
<dbReference type="SUPFAM" id="SSF53098">
    <property type="entry name" value="Ribonuclease H-like"/>
    <property type="match status" value="1"/>
</dbReference>
<dbReference type="SUPFAM" id="SSF88723">
    <property type="entry name" value="PIN domain-like"/>
    <property type="match status" value="1"/>
</dbReference>
<keyword evidence="8" id="KW-0378">Hydrolase</keyword>
<dbReference type="FunFam" id="1.10.150.20:FF:000002">
    <property type="entry name" value="DNA polymerase I"/>
    <property type="match status" value="1"/>
</dbReference>
<name>A0A1V5ML32_UNCT6</name>
<feature type="domain" description="DNA-directed DNA polymerase family A palm" evidence="15">
    <location>
        <begin position="574"/>
        <end position="782"/>
    </location>
</feature>
<evidence type="ECO:0000256" key="3">
    <source>
        <dbReference type="ARBA" id="ARBA00022679"/>
    </source>
</evidence>
<dbReference type="GO" id="GO:0003677">
    <property type="term" value="F:DNA binding"/>
    <property type="evidence" value="ECO:0007669"/>
    <property type="project" value="UniProtKB-KW"/>
</dbReference>
<dbReference type="Gene3D" id="1.20.1060.10">
    <property type="entry name" value="Taq DNA Polymerase, Chain T, domain 4"/>
    <property type="match status" value="1"/>
</dbReference>
<dbReference type="InterPro" id="IPR012337">
    <property type="entry name" value="RNaseH-like_sf"/>
</dbReference>
<dbReference type="Gene3D" id="3.40.50.1010">
    <property type="entry name" value="5'-nuclease"/>
    <property type="match status" value="1"/>
</dbReference>
<evidence type="ECO:0000256" key="8">
    <source>
        <dbReference type="ARBA" id="ARBA00022801"/>
    </source>
</evidence>
<dbReference type="FunFam" id="1.10.150.20:FF:000003">
    <property type="entry name" value="DNA polymerase I"/>
    <property type="match status" value="1"/>
</dbReference>
<dbReference type="PANTHER" id="PTHR10133:SF27">
    <property type="entry name" value="DNA POLYMERASE NU"/>
    <property type="match status" value="1"/>
</dbReference>
<dbReference type="Pfam" id="PF01367">
    <property type="entry name" value="5_3_exonuc"/>
    <property type="match status" value="1"/>
</dbReference>
<dbReference type="EMBL" id="MWAK01000002">
    <property type="protein sequence ID" value="OPZ93934.1"/>
    <property type="molecule type" value="Genomic_DNA"/>
</dbReference>
<evidence type="ECO:0000256" key="4">
    <source>
        <dbReference type="ARBA" id="ARBA00022695"/>
    </source>
</evidence>
<evidence type="ECO:0000256" key="2">
    <source>
        <dbReference type="ARBA" id="ARBA00012417"/>
    </source>
</evidence>
<dbReference type="SUPFAM" id="SSF47807">
    <property type="entry name" value="5' to 3' exonuclease, C-terminal subdomain"/>
    <property type="match status" value="1"/>
</dbReference>
<dbReference type="Gene3D" id="3.30.420.10">
    <property type="entry name" value="Ribonuclease H-like superfamily/Ribonuclease H"/>
    <property type="match status" value="1"/>
</dbReference>
<keyword evidence="12" id="KW-0234">DNA repair</keyword>
<evidence type="ECO:0000256" key="10">
    <source>
        <dbReference type="ARBA" id="ARBA00022932"/>
    </source>
</evidence>